<dbReference type="EMBL" id="FNOY01000015">
    <property type="protein sequence ID" value="SDY01539.1"/>
    <property type="molecule type" value="Genomic_DNA"/>
</dbReference>
<keyword evidence="2" id="KW-1185">Reference proteome</keyword>
<sequence length="63" mass="6625">MFVVRCSTTYHLLVETGDGNLIQGVRQLNGVGSRGNGAGSPIRCACTTTENGVHYTTVSVAVR</sequence>
<dbReference type="AlphaFoldDB" id="A0A1H3GGW0"/>
<gene>
    <name evidence="1" type="ORF">SAMN05421881_10155</name>
</gene>
<organism evidence="1 2">
    <name type="scientific">Nitrosomonas halophila</name>
    <dbReference type="NCBI Taxonomy" id="44576"/>
    <lineage>
        <taxon>Bacteria</taxon>
        <taxon>Pseudomonadati</taxon>
        <taxon>Pseudomonadota</taxon>
        <taxon>Betaproteobacteria</taxon>
        <taxon>Nitrosomonadales</taxon>
        <taxon>Nitrosomonadaceae</taxon>
        <taxon>Nitrosomonas</taxon>
    </lineage>
</organism>
<proteinExistence type="predicted"/>
<evidence type="ECO:0000313" key="1">
    <source>
        <dbReference type="EMBL" id="SDY01539.1"/>
    </source>
</evidence>
<reference evidence="1 2" key="1">
    <citation type="submission" date="2016-10" db="EMBL/GenBank/DDBJ databases">
        <authorList>
            <person name="de Groot N.N."/>
        </authorList>
    </citation>
    <scope>NUCLEOTIDE SEQUENCE [LARGE SCALE GENOMIC DNA]</scope>
    <source>
        <strain evidence="1 2">Nm1</strain>
    </source>
</reference>
<dbReference type="Proteomes" id="UP000198640">
    <property type="component" value="Unassembled WGS sequence"/>
</dbReference>
<name>A0A1H3GGW0_9PROT</name>
<protein>
    <submittedName>
        <fullName evidence="1">Uncharacterized protein</fullName>
    </submittedName>
</protein>
<evidence type="ECO:0000313" key="2">
    <source>
        <dbReference type="Proteomes" id="UP000198640"/>
    </source>
</evidence>
<accession>A0A1H3GGW0</accession>